<reference evidence="1" key="1">
    <citation type="submission" date="2020-10" db="EMBL/GenBank/DDBJ databases">
        <authorList>
            <person name="Gilroy R."/>
        </authorList>
    </citation>
    <scope>NUCLEOTIDE SEQUENCE</scope>
    <source>
        <strain evidence="1">ChiBcec6-7307</strain>
    </source>
</reference>
<dbReference type="Pfam" id="PF24741">
    <property type="entry name" value="AlkZ-rel"/>
    <property type="match status" value="1"/>
</dbReference>
<dbReference type="Proteomes" id="UP000886889">
    <property type="component" value="Unassembled WGS sequence"/>
</dbReference>
<sequence length="179" mass="20848">MSRLLSYLQINGILLCNANPYLPALEDIGCSWNDMTELIDSHQLFYCKAFRKRTTYLSAEVYYLLKVVRTPKKMFENAKTIYRMLDGKPPGDTKFLKEAAGLPAKDFQAGFDFLLQNLYITALENGKQLHETWSSFYYGTAGQWEQYAPDVYDASNARERLREILSRTMQEKDIKWLIK</sequence>
<organism evidence="1 2">
    <name type="scientific">Candidatus Merdiplasma excrementigallinarum</name>
    <dbReference type="NCBI Taxonomy" id="2840864"/>
    <lineage>
        <taxon>Bacteria</taxon>
        <taxon>Bacillati</taxon>
        <taxon>Bacillota</taxon>
        <taxon>Clostridia</taxon>
        <taxon>Lachnospirales</taxon>
        <taxon>Lachnospiraceae</taxon>
        <taxon>Lachnospiraceae incertae sedis</taxon>
        <taxon>Candidatus Merdiplasma</taxon>
    </lineage>
</organism>
<dbReference type="AlphaFoldDB" id="A0A9D1NZ23"/>
<protein>
    <submittedName>
        <fullName evidence="1">Uncharacterized protein</fullName>
    </submittedName>
</protein>
<evidence type="ECO:0000313" key="2">
    <source>
        <dbReference type="Proteomes" id="UP000886889"/>
    </source>
</evidence>
<comment type="caution">
    <text evidence="1">The sequence shown here is derived from an EMBL/GenBank/DDBJ whole genome shotgun (WGS) entry which is preliminary data.</text>
</comment>
<dbReference type="InterPro" id="IPR056298">
    <property type="entry name" value="AlkZ-rel"/>
</dbReference>
<proteinExistence type="predicted"/>
<accession>A0A9D1NZ23</accession>
<gene>
    <name evidence="1" type="ORF">IAC80_06930</name>
</gene>
<evidence type="ECO:0000313" key="1">
    <source>
        <dbReference type="EMBL" id="HIV23658.1"/>
    </source>
</evidence>
<reference evidence="1" key="2">
    <citation type="journal article" date="2021" name="PeerJ">
        <title>Extensive microbial diversity within the chicken gut microbiome revealed by metagenomics and culture.</title>
        <authorList>
            <person name="Gilroy R."/>
            <person name="Ravi A."/>
            <person name="Getino M."/>
            <person name="Pursley I."/>
            <person name="Horton D.L."/>
            <person name="Alikhan N.F."/>
            <person name="Baker D."/>
            <person name="Gharbi K."/>
            <person name="Hall N."/>
            <person name="Watson M."/>
            <person name="Adriaenssens E.M."/>
            <person name="Foster-Nyarko E."/>
            <person name="Jarju S."/>
            <person name="Secka A."/>
            <person name="Antonio M."/>
            <person name="Oren A."/>
            <person name="Chaudhuri R.R."/>
            <person name="La Ragione R."/>
            <person name="Hildebrand F."/>
            <person name="Pallen M.J."/>
        </authorList>
    </citation>
    <scope>NUCLEOTIDE SEQUENCE</scope>
    <source>
        <strain evidence="1">ChiBcec6-7307</strain>
    </source>
</reference>
<dbReference type="EMBL" id="DVOS01000057">
    <property type="protein sequence ID" value="HIV23658.1"/>
    <property type="molecule type" value="Genomic_DNA"/>
</dbReference>
<name>A0A9D1NZ23_9FIRM</name>